<keyword evidence="1 3" id="KW-0863">Zinc-finger</keyword>
<name>A0A4Y2K133_ARAVE</name>
<sequence>MEDINPVDVNTTVIRPKRSEAISCDRTDLREVYPEILCVGCNERASALLRRGIFGHISSCGRFMCQHCVGGLFLQPAPRCPICRSQRPKRSYVDVREKNIEDHSA</sequence>
<protein>
    <recommendedName>
        <fullName evidence="4">RING-type domain-containing protein</fullName>
    </recommendedName>
</protein>
<dbReference type="InterPro" id="IPR013083">
    <property type="entry name" value="Znf_RING/FYVE/PHD"/>
</dbReference>
<dbReference type="EMBL" id="BGPR01004113">
    <property type="protein sequence ID" value="GBM96070.1"/>
    <property type="molecule type" value="Genomic_DNA"/>
</dbReference>
<reference evidence="5 6" key="1">
    <citation type="journal article" date="2019" name="Sci. Rep.">
        <title>Orb-weaving spider Araneus ventricosus genome elucidates the spidroin gene catalogue.</title>
        <authorList>
            <person name="Kono N."/>
            <person name="Nakamura H."/>
            <person name="Ohtoshi R."/>
            <person name="Moran D.A.P."/>
            <person name="Shinohara A."/>
            <person name="Yoshida Y."/>
            <person name="Fujiwara M."/>
            <person name="Mori M."/>
            <person name="Tomita M."/>
            <person name="Arakawa K."/>
        </authorList>
    </citation>
    <scope>NUCLEOTIDE SEQUENCE [LARGE SCALE GENOMIC DNA]</scope>
</reference>
<evidence type="ECO:0000256" key="1">
    <source>
        <dbReference type="ARBA" id="ARBA00022771"/>
    </source>
</evidence>
<organism evidence="5 6">
    <name type="scientific">Araneus ventricosus</name>
    <name type="common">Orbweaver spider</name>
    <name type="synonym">Epeira ventricosa</name>
    <dbReference type="NCBI Taxonomy" id="182803"/>
    <lineage>
        <taxon>Eukaryota</taxon>
        <taxon>Metazoa</taxon>
        <taxon>Ecdysozoa</taxon>
        <taxon>Arthropoda</taxon>
        <taxon>Chelicerata</taxon>
        <taxon>Arachnida</taxon>
        <taxon>Araneae</taxon>
        <taxon>Araneomorphae</taxon>
        <taxon>Entelegynae</taxon>
        <taxon>Araneoidea</taxon>
        <taxon>Araneidae</taxon>
        <taxon>Araneus</taxon>
    </lineage>
</organism>
<dbReference type="Gene3D" id="3.30.40.10">
    <property type="entry name" value="Zinc/RING finger domain, C3HC4 (zinc finger)"/>
    <property type="match status" value="1"/>
</dbReference>
<dbReference type="PROSITE" id="PS50089">
    <property type="entry name" value="ZF_RING_2"/>
    <property type="match status" value="1"/>
</dbReference>
<dbReference type="InterPro" id="IPR001841">
    <property type="entry name" value="Znf_RING"/>
</dbReference>
<evidence type="ECO:0000256" key="2">
    <source>
        <dbReference type="ARBA" id="ARBA00022833"/>
    </source>
</evidence>
<evidence type="ECO:0000313" key="5">
    <source>
        <dbReference type="EMBL" id="GBM96070.1"/>
    </source>
</evidence>
<keyword evidence="1 3" id="KW-0479">Metal-binding</keyword>
<dbReference type="SUPFAM" id="SSF57850">
    <property type="entry name" value="RING/U-box"/>
    <property type="match status" value="1"/>
</dbReference>
<proteinExistence type="predicted"/>
<dbReference type="AlphaFoldDB" id="A0A4Y2K133"/>
<comment type="caution">
    <text evidence="5">The sequence shown here is derived from an EMBL/GenBank/DDBJ whole genome shotgun (WGS) entry which is preliminary data.</text>
</comment>
<feature type="domain" description="RING-type" evidence="4">
    <location>
        <begin position="38"/>
        <end position="84"/>
    </location>
</feature>
<evidence type="ECO:0000259" key="4">
    <source>
        <dbReference type="PROSITE" id="PS50089"/>
    </source>
</evidence>
<gene>
    <name evidence="5" type="ORF">AVEN_111460_1</name>
</gene>
<keyword evidence="2" id="KW-0862">Zinc</keyword>
<dbReference type="Proteomes" id="UP000499080">
    <property type="component" value="Unassembled WGS sequence"/>
</dbReference>
<evidence type="ECO:0000313" key="6">
    <source>
        <dbReference type="Proteomes" id="UP000499080"/>
    </source>
</evidence>
<dbReference type="GO" id="GO:0008270">
    <property type="term" value="F:zinc ion binding"/>
    <property type="evidence" value="ECO:0007669"/>
    <property type="project" value="UniProtKB-KW"/>
</dbReference>
<evidence type="ECO:0000256" key="3">
    <source>
        <dbReference type="PROSITE-ProRule" id="PRU00175"/>
    </source>
</evidence>
<accession>A0A4Y2K133</accession>
<keyword evidence="6" id="KW-1185">Reference proteome</keyword>